<keyword evidence="4 5" id="KW-0418">Kinase</keyword>
<proteinExistence type="inferred from homology"/>
<evidence type="ECO:0000313" key="9">
    <source>
        <dbReference type="Proteomes" id="UP001501495"/>
    </source>
</evidence>
<evidence type="ECO:0000313" key="8">
    <source>
        <dbReference type="EMBL" id="GAA4111672.1"/>
    </source>
</evidence>
<dbReference type="CDD" id="cd07779">
    <property type="entry name" value="ASKHA_NBD_FGGY_YgcE-like"/>
    <property type="match status" value="1"/>
</dbReference>
<dbReference type="InterPro" id="IPR018484">
    <property type="entry name" value="FGGY_N"/>
</dbReference>
<comment type="caution">
    <text evidence="8">The sequence shown here is derived from an EMBL/GenBank/DDBJ whole genome shotgun (WGS) entry which is preliminary data.</text>
</comment>
<dbReference type="InterPro" id="IPR018485">
    <property type="entry name" value="FGGY_C"/>
</dbReference>
<dbReference type="Pfam" id="PF00370">
    <property type="entry name" value="FGGY_N"/>
    <property type="match status" value="2"/>
</dbReference>
<dbReference type="InterPro" id="IPR043129">
    <property type="entry name" value="ATPase_NBD"/>
</dbReference>
<keyword evidence="2" id="KW-0859">Xylose metabolism</keyword>
<dbReference type="Pfam" id="PF02782">
    <property type="entry name" value="FGGY_C"/>
    <property type="match status" value="1"/>
</dbReference>
<dbReference type="PIRSF" id="PIRSF000538">
    <property type="entry name" value="GlpK"/>
    <property type="match status" value="1"/>
</dbReference>
<dbReference type="GO" id="GO:0016301">
    <property type="term" value="F:kinase activity"/>
    <property type="evidence" value="ECO:0007669"/>
    <property type="project" value="UniProtKB-KW"/>
</dbReference>
<keyword evidence="3 5" id="KW-0808">Transferase</keyword>
<evidence type="ECO:0000256" key="5">
    <source>
        <dbReference type="RuleBase" id="RU003733"/>
    </source>
</evidence>
<dbReference type="Gene3D" id="3.30.420.40">
    <property type="match status" value="3"/>
</dbReference>
<name>A0ABP7XDS4_9ACTN</name>
<evidence type="ECO:0000259" key="6">
    <source>
        <dbReference type="Pfam" id="PF00370"/>
    </source>
</evidence>
<sequence length="474" mass="49687">MTDLLLAIDGGSQSTKVSVIDAEGAVLASAAVALRPYELGPEGRAVHPDDDLWDSLTAATQQALARFRDAGGDLARLAAVGLCGIRFCRALLDAEGRLVEPVLSWMDARVSRPLAEQRDPRVALVVSAGGYLAVRLTGERRDSAASYQGMWPLDPVTRQWSADPEAFARTGMPRDLLPHLVDPGGLLGTVTAEAAAASGLPVGLPVYATGNDKAVEALGAGLVDPGTTLLSLGTYIAAMTVAEAHRPDGDVFWVNGAAEPGRYLVESVGIRRGMWTVTWLRRLVTAACAEPDADPAAVQAWLEREATAVPAGCGGLRVVPDWLAPGDAPHRRGTILGLDGSHGAAELHRAVLEGIVLTMRRHTAAMETAIGLVADRLIVSGGGARSPLMCRIAADVFDRPVERTAVEDAAGLGSAICAAVGHGLHPDVASAVKAMVRPGALVHPDPTMVERYRAIAADHDRILEHTDAFYAARS</sequence>
<keyword evidence="2" id="KW-0119">Carbohydrate metabolism</keyword>
<feature type="domain" description="Carbohydrate kinase FGGY N-terminal" evidence="6">
    <location>
        <begin position="5"/>
        <end position="110"/>
    </location>
</feature>
<organism evidence="8 9">
    <name type="scientific">Nocardioides fonticola</name>
    <dbReference type="NCBI Taxonomy" id="450363"/>
    <lineage>
        <taxon>Bacteria</taxon>
        <taxon>Bacillati</taxon>
        <taxon>Actinomycetota</taxon>
        <taxon>Actinomycetes</taxon>
        <taxon>Propionibacteriales</taxon>
        <taxon>Nocardioidaceae</taxon>
        <taxon>Nocardioides</taxon>
    </lineage>
</organism>
<reference evidence="9" key="1">
    <citation type="journal article" date="2019" name="Int. J. Syst. Evol. Microbiol.">
        <title>The Global Catalogue of Microorganisms (GCM) 10K type strain sequencing project: providing services to taxonomists for standard genome sequencing and annotation.</title>
        <authorList>
            <consortium name="The Broad Institute Genomics Platform"/>
            <consortium name="The Broad Institute Genome Sequencing Center for Infectious Disease"/>
            <person name="Wu L."/>
            <person name="Ma J."/>
        </authorList>
    </citation>
    <scope>NUCLEOTIDE SEQUENCE [LARGE SCALE GENOMIC DNA]</scope>
    <source>
        <strain evidence="9">JCM 16703</strain>
    </source>
</reference>
<evidence type="ECO:0000256" key="4">
    <source>
        <dbReference type="ARBA" id="ARBA00022777"/>
    </source>
</evidence>
<keyword evidence="9" id="KW-1185">Reference proteome</keyword>
<protein>
    <submittedName>
        <fullName evidence="8">FGGY-family carbohydrate kinase</fullName>
    </submittedName>
</protein>
<feature type="domain" description="Carbohydrate kinase FGGY C-terminal" evidence="7">
    <location>
        <begin position="230"/>
        <end position="420"/>
    </location>
</feature>
<comment type="similarity">
    <text evidence="1 5">Belongs to the FGGY kinase family.</text>
</comment>
<dbReference type="InterPro" id="IPR000577">
    <property type="entry name" value="Carb_kinase_FGGY"/>
</dbReference>
<evidence type="ECO:0000256" key="2">
    <source>
        <dbReference type="ARBA" id="ARBA00022629"/>
    </source>
</evidence>
<dbReference type="PANTHER" id="PTHR43095">
    <property type="entry name" value="SUGAR KINASE"/>
    <property type="match status" value="1"/>
</dbReference>
<dbReference type="Proteomes" id="UP001501495">
    <property type="component" value="Unassembled WGS sequence"/>
</dbReference>
<dbReference type="SUPFAM" id="SSF53067">
    <property type="entry name" value="Actin-like ATPase domain"/>
    <property type="match status" value="2"/>
</dbReference>
<dbReference type="InterPro" id="IPR050406">
    <property type="entry name" value="FGGY_Carb_Kinase"/>
</dbReference>
<accession>A0ABP7XDS4</accession>
<gene>
    <name evidence="8" type="ORF">GCM10022215_07580</name>
</gene>
<evidence type="ECO:0000256" key="1">
    <source>
        <dbReference type="ARBA" id="ARBA00009156"/>
    </source>
</evidence>
<evidence type="ECO:0000256" key="3">
    <source>
        <dbReference type="ARBA" id="ARBA00022679"/>
    </source>
</evidence>
<dbReference type="InterPro" id="IPR018483">
    <property type="entry name" value="Carb_kinase_FGGY_CS"/>
</dbReference>
<feature type="domain" description="Carbohydrate kinase FGGY N-terminal" evidence="6">
    <location>
        <begin position="120"/>
        <end position="219"/>
    </location>
</feature>
<dbReference type="RefSeq" id="WP_344731894.1">
    <property type="nucleotide sequence ID" value="NZ_BAAAZH010000006.1"/>
</dbReference>
<dbReference type="PANTHER" id="PTHR43095:SF5">
    <property type="entry name" value="XYLULOSE KINASE"/>
    <property type="match status" value="1"/>
</dbReference>
<dbReference type="EMBL" id="BAAAZH010000006">
    <property type="protein sequence ID" value="GAA4111672.1"/>
    <property type="molecule type" value="Genomic_DNA"/>
</dbReference>
<dbReference type="PROSITE" id="PS00445">
    <property type="entry name" value="FGGY_KINASES_2"/>
    <property type="match status" value="1"/>
</dbReference>
<evidence type="ECO:0000259" key="7">
    <source>
        <dbReference type="Pfam" id="PF02782"/>
    </source>
</evidence>